<sequence>MRTKIYEIPACFIETTEVDAERYNLIQLALSRLDNPLRFSLLGLRHLDMILEKESWVCIDRAALDLPVAAWHLFEKESRLNLQSSVLCELRHYQANTDILLPYIWMSMESILKRCLSNGRSHRSSSVVPLFTKKC</sequence>
<proteinExistence type="predicted"/>
<dbReference type="EMBL" id="UOFP01000084">
    <property type="protein sequence ID" value="VAW85204.1"/>
    <property type="molecule type" value="Genomic_DNA"/>
</dbReference>
<dbReference type="AlphaFoldDB" id="A0A3B0ZUT3"/>
<gene>
    <name evidence="1" type="ORF">MNBD_GAMMA18-1133</name>
</gene>
<evidence type="ECO:0000313" key="1">
    <source>
        <dbReference type="EMBL" id="VAW85204.1"/>
    </source>
</evidence>
<reference evidence="1" key="1">
    <citation type="submission" date="2018-06" db="EMBL/GenBank/DDBJ databases">
        <authorList>
            <person name="Zhirakovskaya E."/>
        </authorList>
    </citation>
    <scope>NUCLEOTIDE SEQUENCE</scope>
</reference>
<organism evidence="1">
    <name type="scientific">hydrothermal vent metagenome</name>
    <dbReference type="NCBI Taxonomy" id="652676"/>
    <lineage>
        <taxon>unclassified sequences</taxon>
        <taxon>metagenomes</taxon>
        <taxon>ecological metagenomes</taxon>
    </lineage>
</organism>
<name>A0A3B0ZUT3_9ZZZZ</name>
<accession>A0A3B0ZUT3</accession>
<protein>
    <submittedName>
        <fullName evidence="1">Uncharacterized protein</fullName>
    </submittedName>
</protein>